<gene>
    <name evidence="2" type="ORF">C823_02913</name>
</gene>
<feature type="transmembrane region" description="Helical" evidence="1">
    <location>
        <begin position="65"/>
        <end position="86"/>
    </location>
</feature>
<feature type="transmembrane region" description="Helical" evidence="1">
    <location>
        <begin position="37"/>
        <end position="56"/>
    </location>
</feature>
<dbReference type="PATRIC" id="fig|1235802.3.peg.3079"/>
<organism evidence="2 3">
    <name type="scientific">Eubacterium plexicaudatum ASF492</name>
    <dbReference type="NCBI Taxonomy" id="1235802"/>
    <lineage>
        <taxon>Bacteria</taxon>
        <taxon>Bacillati</taxon>
        <taxon>Bacillota</taxon>
        <taxon>Clostridia</taxon>
        <taxon>Eubacteriales</taxon>
        <taxon>Eubacteriaceae</taxon>
        <taxon>Eubacterium</taxon>
    </lineage>
</organism>
<dbReference type="AlphaFoldDB" id="N2AL62"/>
<keyword evidence="1" id="KW-0472">Membrane</keyword>
<evidence type="ECO:0008006" key="4">
    <source>
        <dbReference type="Google" id="ProtNLM"/>
    </source>
</evidence>
<accession>N2AL62</accession>
<feature type="transmembrane region" description="Helical" evidence="1">
    <location>
        <begin position="208"/>
        <end position="227"/>
    </location>
</feature>
<name>N2AL62_9FIRM</name>
<dbReference type="OrthoDB" id="5323771at2"/>
<evidence type="ECO:0000313" key="3">
    <source>
        <dbReference type="Proteomes" id="UP000012589"/>
    </source>
</evidence>
<feature type="transmembrane region" description="Helical" evidence="1">
    <location>
        <begin position="12"/>
        <end position="31"/>
    </location>
</feature>
<feature type="transmembrane region" description="Helical" evidence="1">
    <location>
        <begin position="247"/>
        <end position="276"/>
    </location>
</feature>
<protein>
    <recommendedName>
        <fullName evidence="4">Glycosyltransferase RgtA/B/C/D-like domain-containing protein</fullName>
    </recommendedName>
</protein>
<evidence type="ECO:0000256" key="1">
    <source>
        <dbReference type="SAM" id="Phobius"/>
    </source>
</evidence>
<feature type="transmembrane region" description="Helical" evidence="1">
    <location>
        <begin position="390"/>
        <end position="409"/>
    </location>
</feature>
<dbReference type="STRING" id="1235802.C823_02913"/>
<feature type="transmembrane region" description="Helical" evidence="1">
    <location>
        <begin position="441"/>
        <end position="459"/>
    </location>
</feature>
<evidence type="ECO:0000313" key="2">
    <source>
        <dbReference type="EMBL" id="EMZ25164.1"/>
    </source>
</evidence>
<keyword evidence="3" id="KW-1185">Reference proteome</keyword>
<feature type="transmembrane region" description="Helical" evidence="1">
    <location>
        <begin position="288"/>
        <end position="308"/>
    </location>
</feature>
<sequence length="569" mass="63905">MEKDEKNIASGIGECMLFWMTGIVVLTPILFALGISISYINVLFPLIMTALLLFLSNQYSISEKVIMLCISIGTIIIIVLSCGAVFDQTWDGGAYHKTAVGLLKEGWNPLYNTAIEFNERSGILPFVGANPIKYAEGYPKASWYLAASIYYITGNIESGKAYTLIFAVITCLIIYGYFRAKEYSVGKCILLSLMAGFHPMVLAQMHSYYVDGMTGCILIMLMVESLMVADQSRNCDKKRHYFIVGELVIFGCGLKFSTLGFTALICIITFLFQAYYSGSNMKFVAKLLAYYAGTAGFSIVVVGAAPYVTNIHRYRDIFYGFSNMMDPSVLEASFGIAGLGKTGRMFASLFGKMSHGSYQSLGELLKLPFTYDKSELDYYSFVDLRVSGSGMFFSGILLLSLAILAVMAVKGELKSASDKLMLCYLVCIAFELIAFEETYQIRYISHIYIVVIYAFELLWRKQELCNRCRKSGICVLSTVITVFMCLNGLPWVKPAYDRIDSSITYRYELEKLAAMNSGQKVTIAFWSYDFSGMHFNLADFGIRDYEFVDMSELTEINYTSIYGNWVMYY</sequence>
<dbReference type="eggNOG" id="ENOG502Z9AR">
    <property type="taxonomic scope" value="Bacteria"/>
</dbReference>
<proteinExistence type="predicted"/>
<dbReference type="HOGENOM" id="CLU_468302_0_0_9"/>
<keyword evidence="1" id="KW-1133">Transmembrane helix</keyword>
<keyword evidence="1" id="KW-0812">Transmembrane</keyword>
<dbReference type="Proteomes" id="UP000012589">
    <property type="component" value="Unassembled WGS sequence"/>
</dbReference>
<feature type="transmembrane region" description="Helical" evidence="1">
    <location>
        <begin position="185"/>
        <end position="202"/>
    </location>
</feature>
<reference evidence="2 3" key="1">
    <citation type="journal article" date="2014" name="Genome Announc.">
        <title>Draft genome sequences of the altered schaedler flora, a defined bacterial community from gnotobiotic mice.</title>
        <authorList>
            <person name="Wannemuehler M.J."/>
            <person name="Overstreet A.M."/>
            <person name="Ward D.V."/>
            <person name="Phillips G.J."/>
        </authorList>
    </citation>
    <scope>NUCLEOTIDE SEQUENCE [LARGE SCALE GENOMIC DNA]</scope>
    <source>
        <strain evidence="2 3">ASF492</strain>
    </source>
</reference>
<feature type="transmembrane region" description="Helical" evidence="1">
    <location>
        <begin position="161"/>
        <end position="178"/>
    </location>
</feature>
<dbReference type="EMBL" id="AQFT01000090">
    <property type="protein sequence ID" value="EMZ25164.1"/>
    <property type="molecule type" value="Genomic_DNA"/>
</dbReference>
<feature type="transmembrane region" description="Helical" evidence="1">
    <location>
        <begin position="471"/>
        <end position="492"/>
    </location>
</feature>
<comment type="caution">
    <text evidence="2">The sequence shown here is derived from an EMBL/GenBank/DDBJ whole genome shotgun (WGS) entry which is preliminary data.</text>
</comment>